<dbReference type="Proteomes" id="UP001140096">
    <property type="component" value="Unassembled WGS sequence"/>
</dbReference>
<keyword evidence="2" id="KW-1185">Reference proteome</keyword>
<proteinExistence type="predicted"/>
<accession>A0ACC1L899</accession>
<gene>
    <name evidence="1" type="ORF">H4S07_004682</name>
</gene>
<evidence type="ECO:0000313" key="1">
    <source>
        <dbReference type="EMBL" id="KAJ2802490.1"/>
    </source>
</evidence>
<sequence>MDWVADFKVVPTPWLAHIDGSAVHSGFLYAYNAGASKIKTVVADLVRKYPDYKIVLTGHSLGGAQAVLAAVDFVAEHPEWTDKLELYTYGQPRVGNAAFANWLSKQAFPIFRTVYRGDMVAQVPLIEMGFQHQAQEVWYSSSAQTKFCGTDAENSTCQNSLSPLQWSTLQHLQYPGLSFDILYLFIGNAEAIGI</sequence>
<protein>
    <submittedName>
        <fullName evidence="1">Uncharacterized protein</fullName>
    </submittedName>
</protein>
<reference evidence="1" key="1">
    <citation type="submission" date="2022-07" db="EMBL/GenBank/DDBJ databases">
        <title>Phylogenomic reconstructions and comparative analyses of Kickxellomycotina fungi.</title>
        <authorList>
            <person name="Reynolds N.K."/>
            <person name="Stajich J.E."/>
            <person name="Barry K."/>
            <person name="Grigoriev I.V."/>
            <person name="Crous P."/>
            <person name="Smith M.E."/>
        </authorList>
    </citation>
    <scope>NUCLEOTIDE SEQUENCE</scope>
    <source>
        <strain evidence="1">CBS 102833</strain>
    </source>
</reference>
<organism evidence="1 2">
    <name type="scientific">Coemansia furcata</name>
    <dbReference type="NCBI Taxonomy" id="417177"/>
    <lineage>
        <taxon>Eukaryota</taxon>
        <taxon>Fungi</taxon>
        <taxon>Fungi incertae sedis</taxon>
        <taxon>Zoopagomycota</taxon>
        <taxon>Kickxellomycotina</taxon>
        <taxon>Kickxellomycetes</taxon>
        <taxon>Kickxellales</taxon>
        <taxon>Kickxellaceae</taxon>
        <taxon>Coemansia</taxon>
    </lineage>
</organism>
<evidence type="ECO:0000313" key="2">
    <source>
        <dbReference type="Proteomes" id="UP001140096"/>
    </source>
</evidence>
<comment type="caution">
    <text evidence="1">The sequence shown here is derived from an EMBL/GenBank/DDBJ whole genome shotgun (WGS) entry which is preliminary data.</text>
</comment>
<dbReference type="EMBL" id="JANBUP010001982">
    <property type="protein sequence ID" value="KAJ2802490.1"/>
    <property type="molecule type" value="Genomic_DNA"/>
</dbReference>
<name>A0ACC1L899_9FUNG</name>